<name>A0A645BTS4_9ZZZZ</name>
<comment type="caution">
    <text evidence="1">The sequence shown here is derived from an EMBL/GenBank/DDBJ whole genome shotgun (WGS) entry which is preliminary data.</text>
</comment>
<dbReference type="GO" id="GO:0016799">
    <property type="term" value="F:hydrolase activity, hydrolyzing N-glycosyl compounds"/>
    <property type="evidence" value="ECO:0007669"/>
    <property type="project" value="InterPro"/>
</dbReference>
<protein>
    <recommendedName>
        <fullName evidence="2">Inosine/uridine-preferring nucleoside hydrolase domain-containing protein</fullName>
    </recommendedName>
</protein>
<evidence type="ECO:0000313" key="1">
    <source>
        <dbReference type="EMBL" id="MPM68031.1"/>
    </source>
</evidence>
<accession>A0A645BTS4</accession>
<dbReference type="EMBL" id="VSSQ01022026">
    <property type="protein sequence ID" value="MPM68031.1"/>
    <property type="molecule type" value="Genomic_DNA"/>
</dbReference>
<dbReference type="AlphaFoldDB" id="A0A645BTS4"/>
<reference evidence="1" key="1">
    <citation type="submission" date="2019-08" db="EMBL/GenBank/DDBJ databases">
        <authorList>
            <person name="Kucharzyk K."/>
            <person name="Murdoch R.W."/>
            <person name="Higgins S."/>
            <person name="Loffler F."/>
        </authorList>
    </citation>
    <scope>NUCLEOTIDE SEQUENCE</scope>
</reference>
<proteinExistence type="predicted"/>
<sequence length="163" mass="18903">MLIRPEIRDRIVVVWLGGHSYDWFDNREFNARQDVAAARILFGCGAAVVQLPCMGVVSAFAASGPELEYWLKGKNKLCDYLLDVTAKEAAVRQGGALWSRPIWDVCAVAWLLDGRYMLDRLEHSPIPQYDHHYSFDKTRHFIRYVYYISRDRLFTDLFAKLAR</sequence>
<dbReference type="InterPro" id="IPR036452">
    <property type="entry name" value="Ribo_hydro-like"/>
</dbReference>
<evidence type="ECO:0008006" key="2">
    <source>
        <dbReference type="Google" id="ProtNLM"/>
    </source>
</evidence>
<dbReference type="Gene3D" id="3.90.245.10">
    <property type="entry name" value="Ribonucleoside hydrolase-like"/>
    <property type="match status" value="1"/>
</dbReference>
<dbReference type="SUPFAM" id="SSF53590">
    <property type="entry name" value="Nucleoside hydrolase"/>
    <property type="match status" value="1"/>
</dbReference>
<gene>
    <name evidence="1" type="ORF">SDC9_114957</name>
</gene>
<organism evidence="1">
    <name type="scientific">bioreactor metagenome</name>
    <dbReference type="NCBI Taxonomy" id="1076179"/>
    <lineage>
        <taxon>unclassified sequences</taxon>
        <taxon>metagenomes</taxon>
        <taxon>ecological metagenomes</taxon>
    </lineage>
</organism>